<name>A0ABN9SXJ1_9DINO</name>
<dbReference type="Gene3D" id="2.60.120.330">
    <property type="entry name" value="B-lactam Antibiotic, Isopenicillin N Synthase, Chain"/>
    <property type="match status" value="1"/>
</dbReference>
<dbReference type="PANTHER" id="PTHR46332:SF5">
    <property type="entry name" value="ASPARTATE BETA-HYDROXYLASE DOMAIN CONTAINING 2"/>
    <property type="match status" value="1"/>
</dbReference>
<evidence type="ECO:0000313" key="5">
    <source>
        <dbReference type="EMBL" id="CAK0837310.1"/>
    </source>
</evidence>
<sequence>GSSLFGSSRLHLMRREPTGVRGCRCQCSAVAWATSWALWAVLPSRVAGVAEDVFASLRDLKQRLDSAVPPDGGELDKDALAAVYKESKALARQLDYTDQLSMYAWRLLLDSSMRLRRWKAVEVAAYGVMQTVHCREDAGCFQDAVLNGVLAGHRRGDREAAKKLFDHARRPGNPAVPFPSFDQLVPAKALQAESKAFWEASEIPLARLLEDNHEVILKELERLLPARSKAPASFLLPEDDSEDGYHTRRGIDFLKNAQELCGLEDPHGRRLPGGRPCWEEAMLYAAESGSSKSGRWIESVCRLAPRTCSLLQSRELTGDVGFDHVGVPGKACFIMLHPNSRIEAHSGPHNARLTVHLGLRIPEGSTIEVRGEVRAWEVGKAIVLDDSYVHHVPTLRTKTASSCWRTCGTRRRWGAAAASARGREPRGAARRRRLAASPRSCEAWGGVVAVVRVGGRADVPAAHVADTGCGQSGTALMRSGAL</sequence>
<feature type="domain" description="Aspartyl/asparaginy/proline hydroxylase" evidence="4">
    <location>
        <begin position="210"/>
        <end position="392"/>
    </location>
</feature>
<reference evidence="5" key="1">
    <citation type="submission" date="2023-10" db="EMBL/GenBank/DDBJ databases">
        <authorList>
            <person name="Chen Y."/>
            <person name="Shah S."/>
            <person name="Dougan E. K."/>
            <person name="Thang M."/>
            <person name="Chan C."/>
        </authorList>
    </citation>
    <scope>NUCLEOTIDE SEQUENCE [LARGE SCALE GENOMIC DNA]</scope>
</reference>
<gene>
    <name evidence="5" type="ORF">PCOR1329_LOCUS33540</name>
</gene>
<evidence type="ECO:0000256" key="1">
    <source>
        <dbReference type="ARBA" id="ARBA00007730"/>
    </source>
</evidence>
<keyword evidence="6" id="KW-1185">Reference proteome</keyword>
<keyword evidence="3" id="KW-0560">Oxidoreductase</keyword>
<organism evidence="5 6">
    <name type="scientific">Prorocentrum cordatum</name>
    <dbReference type="NCBI Taxonomy" id="2364126"/>
    <lineage>
        <taxon>Eukaryota</taxon>
        <taxon>Sar</taxon>
        <taxon>Alveolata</taxon>
        <taxon>Dinophyceae</taxon>
        <taxon>Prorocentrales</taxon>
        <taxon>Prorocentraceae</taxon>
        <taxon>Prorocentrum</taxon>
    </lineage>
</organism>
<comment type="similarity">
    <text evidence="1">Belongs to the aspartyl/asparaginyl beta-hydroxylase family.</text>
</comment>
<evidence type="ECO:0000256" key="2">
    <source>
        <dbReference type="ARBA" id="ARBA00022964"/>
    </source>
</evidence>
<evidence type="ECO:0000256" key="3">
    <source>
        <dbReference type="ARBA" id="ARBA00023002"/>
    </source>
</evidence>
<comment type="caution">
    <text evidence="5">The sequence shown here is derived from an EMBL/GenBank/DDBJ whole genome shotgun (WGS) entry which is preliminary data.</text>
</comment>
<dbReference type="InterPro" id="IPR027443">
    <property type="entry name" value="IPNS-like_sf"/>
</dbReference>
<accession>A0ABN9SXJ1</accession>
<proteinExistence type="inferred from homology"/>
<keyword evidence="2" id="KW-0223">Dioxygenase</keyword>
<dbReference type="Proteomes" id="UP001189429">
    <property type="component" value="Unassembled WGS sequence"/>
</dbReference>
<protein>
    <recommendedName>
        <fullName evidence="4">Aspartyl/asparaginy/proline hydroxylase domain-containing protein</fullName>
    </recommendedName>
</protein>
<dbReference type="EMBL" id="CAUYUJ010014142">
    <property type="protein sequence ID" value="CAK0837310.1"/>
    <property type="molecule type" value="Genomic_DNA"/>
</dbReference>
<dbReference type="InterPro" id="IPR051821">
    <property type="entry name" value="Asp/Asn_beta-hydroxylase"/>
</dbReference>
<feature type="non-terminal residue" evidence="5">
    <location>
        <position position="1"/>
    </location>
</feature>
<dbReference type="PANTHER" id="PTHR46332">
    <property type="entry name" value="ASPARTATE BETA-HYDROXYLASE DOMAIN-CONTAINING PROTEIN 2"/>
    <property type="match status" value="1"/>
</dbReference>
<dbReference type="Pfam" id="PF05118">
    <property type="entry name" value="Asp_Arg_Hydrox"/>
    <property type="match status" value="1"/>
</dbReference>
<evidence type="ECO:0000313" key="6">
    <source>
        <dbReference type="Proteomes" id="UP001189429"/>
    </source>
</evidence>
<evidence type="ECO:0000259" key="4">
    <source>
        <dbReference type="Pfam" id="PF05118"/>
    </source>
</evidence>
<dbReference type="InterPro" id="IPR007803">
    <property type="entry name" value="Asp/Arg/Pro-Hydrxlase"/>
</dbReference>